<gene>
    <name evidence="2" type="ordered locus">Hoch_3154</name>
</gene>
<dbReference type="AlphaFoldDB" id="D0LSF7"/>
<protein>
    <recommendedName>
        <fullName evidence="4">DUF1877 domain-containing protein</fullName>
    </recommendedName>
</protein>
<dbReference type="RefSeq" id="WP_012828256.1">
    <property type="nucleotide sequence ID" value="NC_013440.1"/>
</dbReference>
<organism evidence="2 3">
    <name type="scientific">Haliangium ochraceum (strain DSM 14365 / JCM 11303 / SMP-2)</name>
    <dbReference type="NCBI Taxonomy" id="502025"/>
    <lineage>
        <taxon>Bacteria</taxon>
        <taxon>Pseudomonadati</taxon>
        <taxon>Myxococcota</taxon>
        <taxon>Polyangia</taxon>
        <taxon>Haliangiales</taxon>
        <taxon>Kofleriaceae</taxon>
        <taxon>Haliangium</taxon>
    </lineage>
</organism>
<sequence>MASIEIGPLSHYLDDDELVAVTNALEDADVSVDIDDEADTRLMEGDIDEDIFADFLDRLDAQGAACDIYVPGDFEEVIEASGYSVGSAHALMLALDELRDDLASDDGDADDDDDEGGDDFEEFDSDEDDFGGGGSSSVHIQESELRHLWKSLYKGARAAVRDNVCLLINR</sequence>
<dbReference type="Proteomes" id="UP000001880">
    <property type="component" value="Chromosome"/>
</dbReference>
<dbReference type="EMBL" id="CP001804">
    <property type="protein sequence ID" value="ACY15656.1"/>
    <property type="molecule type" value="Genomic_DNA"/>
</dbReference>
<accession>D0LSF7</accession>
<evidence type="ECO:0000313" key="2">
    <source>
        <dbReference type="EMBL" id="ACY15656.1"/>
    </source>
</evidence>
<feature type="region of interest" description="Disordered" evidence="1">
    <location>
        <begin position="102"/>
        <end position="137"/>
    </location>
</feature>
<reference evidence="2 3" key="1">
    <citation type="journal article" date="2010" name="Stand. Genomic Sci.">
        <title>Complete genome sequence of Haliangium ochraceum type strain (SMP-2).</title>
        <authorList>
            <consortium name="US DOE Joint Genome Institute (JGI-PGF)"/>
            <person name="Ivanova N."/>
            <person name="Daum C."/>
            <person name="Lang E."/>
            <person name="Abt B."/>
            <person name="Kopitz M."/>
            <person name="Saunders E."/>
            <person name="Lapidus A."/>
            <person name="Lucas S."/>
            <person name="Glavina Del Rio T."/>
            <person name="Nolan M."/>
            <person name="Tice H."/>
            <person name="Copeland A."/>
            <person name="Cheng J.F."/>
            <person name="Chen F."/>
            <person name="Bruce D."/>
            <person name="Goodwin L."/>
            <person name="Pitluck S."/>
            <person name="Mavromatis K."/>
            <person name="Pati A."/>
            <person name="Mikhailova N."/>
            <person name="Chen A."/>
            <person name="Palaniappan K."/>
            <person name="Land M."/>
            <person name="Hauser L."/>
            <person name="Chang Y.J."/>
            <person name="Jeffries C.D."/>
            <person name="Detter J.C."/>
            <person name="Brettin T."/>
            <person name="Rohde M."/>
            <person name="Goker M."/>
            <person name="Bristow J."/>
            <person name="Markowitz V."/>
            <person name="Eisen J.A."/>
            <person name="Hugenholtz P."/>
            <person name="Kyrpides N.C."/>
            <person name="Klenk H.P."/>
        </authorList>
    </citation>
    <scope>NUCLEOTIDE SEQUENCE [LARGE SCALE GENOMIC DNA]</scope>
    <source>
        <strain evidence="3">DSM 14365 / CIP 107738 / JCM 11303 / AJ 13395 / SMP-2</strain>
    </source>
</reference>
<dbReference type="KEGG" id="hoh:Hoch_3154"/>
<keyword evidence="3" id="KW-1185">Reference proteome</keyword>
<dbReference type="HOGENOM" id="CLU_1568576_0_0_7"/>
<feature type="compositionally biased region" description="Acidic residues" evidence="1">
    <location>
        <begin position="103"/>
        <end position="130"/>
    </location>
</feature>
<evidence type="ECO:0008006" key="4">
    <source>
        <dbReference type="Google" id="ProtNLM"/>
    </source>
</evidence>
<proteinExistence type="predicted"/>
<evidence type="ECO:0000256" key="1">
    <source>
        <dbReference type="SAM" id="MobiDB-lite"/>
    </source>
</evidence>
<name>D0LSF7_HALO1</name>
<evidence type="ECO:0000313" key="3">
    <source>
        <dbReference type="Proteomes" id="UP000001880"/>
    </source>
</evidence>